<dbReference type="SMART" id="SM00768">
    <property type="entry name" value="X8"/>
    <property type="match status" value="1"/>
</dbReference>
<evidence type="ECO:0000256" key="4">
    <source>
        <dbReference type="ARBA" id="ARBA00022729"/>
    </source>
</evidence>
<dbReference type="GeneID" id="123401879"/>
<evidence type="ECO:0000256" key="1">
    <source>
        <dbReference type="ARBA" id="ARBA00004609"/>
    </source>
</evidence>
<reference evidence="13" key="3">
    <citation type="submission" date="2020-10" db="EMBL/GenBank/DDBJ databases">
        <authorList>
            <person name="Scholz U."/>
            <person name="Mascher M."/>
            <person name="Fiebig A."/>
        </authorList>
    </citation>
    <scope>NUCLEOTIDE SEQUENCE [LARGE SCALE GENOMIC DNA]</scope>
    <source>
        <strain evidence="13">cv. Morex</strain>
    </source>
</reference>
<dbReference type="EMBL" id="AK363688">
    <property type="protein sequence ID" value="BAJ94891.1"/>
    <property type="molecule type" value="mRNA"/>
</dbReference>
<evidence type="ECO:0000313" key="14">
    <source>
        <dbReference type="Proteomes" id="UP000011116"/>
    </source>
</evidence>
<dbReference type="PANTHER" id="PTHR31044:SF62">
    <property type="entry name" value="EXPRESSED PROTEIN"/>
    <property type="match status" value="1"/>
</dbReference>
<keyword evidence="7" id="KW-0325">Glycoprotein</keyword>
<protein>
    <submittedName>
        <fullName evidence="11">Predicted protein</fullName>
    </submittedName>
</protein>
<evidence type="ECO:0000313" key="12">
    <source>
        <dbReference type="EMBL" id="BAJ94891.1"/>
    </source>
</evidence>
<evidence type="ECO:0000256" key="9">
    <source>
        <dbReference type="SAM" id="SignalP"/>
    </source>
</evidence>
<dbReference type="PaxDb" id="4513-MLOC_34767.1"/>
<evidence type="ECO:0000259" key="10">
    <source>
        <dbReference type="SMART" id="SM00768"/>
    </source>
</evidence>
<dbReference type="Gene3D" id="1.20.58.1040">
    <property type="match status" value="1"/>
</dbReference>
<dbReference type="Pfam" id="PF07983">
    <property type="entry name" value="X8"/>
    <property type="match status" value="1"/>
</dbReference>
<feature type="region of interest" description="Disordered" evidence="8">
    <location>
        <begin position="111"/>
        <end position="144"/>
    </location>
</feature>
<sequence>MEAALVLVAAAALLLSPALVASDFCVCRSDQPTAVLQKAIDYACGQGADCTAIEQSGACYSPDEVAAHCSWAANSYFQKFRSSGATCDFTGAATLSTTDPSFSGCTFPSSASAAGTTTGTAGTTTGTGTTTTGTGTTTGGTFSPGMGTGFNSTGLNGTGFSPGTGSMDGTAAAAGLLPSMRLAASIAILLLCYLALP</sequence>
<dbReference type="EMBL" id="AK360585">
    <property type="protein sequence ID" value="BAJ91794.1"/>
    <property type="molecule type" value="mRNA"/>
</dbReference>
<keyword evidence="5" id="KW-0472">Membrane</keyword>
<evidence type="ECO:0000256" key="3">
    <source>
        <dbReference type="ARBA" id="ARBA00022622"/>
    </source>
</evidence>
<dbReference type="OrthoDB" id="1930814at2759"/>
<evidence type="ECO:0000256" key="6">
    <source>
        <dbReference type="ARBA" id="ARBA00023157"/>
    </source>
</evidence>
<dbReference type="PANTHER" id="PTHR31044">
    <property type="entry name" value="BETA-1,3 GLUCANASE"/>
    <property type="match status" value="1"/>
</dbReference>
<dbReference type="HOGENOM" id="CLU_031666_1_2_1"/>
<keyword evidence="14" id="KW-1185">Reference proteome</keyword>
<keyword evidence="4 9" id="KW-0732">Signal</keyword>
<dbReference type="ExpressionAtlas" id="F2D8Q1">
    <property type="expression patterns" value="baseline and differential"/>
</dbReference>
<evidence type="ECO:0000256" key="8">
    <source>
        <dbReference type="SAM" id="MobiDB-lite"/>
    </source>
</evidence>
<dbReference type="Proteomes" id="UP000011116">
    <property type="component" value="Chromosome 6H"/>
</dbReference>
<organism evidence="11">
    <name type="scientific">Hordeum vulgare subsp. vulgare</name>
    <name type="common">Domesticated barley</name>
    <dbReference type="NCBI Taxonomy" id="112509"/>
    <lineage>
        <taxon>Eukaryota</taxon>
        <taxon>Viridiplantae</taxon>
        <taxon>Streptophyta</taxon>
        <taxon>Embryophyta</taxon>
        <taxon>Tracheophyta</taxon>
        <taxon>Spermatophyta</taxon>
        <taxon>Magnoliopsida</taxon>
        <taxon>Liliopsida</taxon>
        <taxon>Poales</taxon>
        <taxon>Poaceae</taxon>
        <taxon>BOP clade</taxon>
        <taxon>Pooideae</taxon>
        <taxon>Triticodae</taxon>
        <taxon>Triticeae</taxon>
        <taxon>Hordeinae</taxon>
        <taxon>Hordeum</taxon>
    </lineage>
</organism>
<feature type="signal peptide" evidence="9">
    <location>
        <begin position="1"/>
        <end position="22"/>
    </location>
</feature>
<dbReference type="GO" id="GO:0009506">
    <property type="term" value="C:plasmodesma"/>
    <property type="evidence" value="ECO:0007669"/>
    <property type="project" value="UniProtKB-ARBA"/>
</dbReference>
<dbReference type="InterPro" id="IPR012946">
    <property type="entry name" value="X8"/>
</dbReference>
<keyword evidence="6" id="KW-1015">Disulfide bond</keyword>
<dbReference type="GO" id="GO:0098552">
    <property type="term" value="C:side of membrane"/>
    <property type="evidence" value="ECO:0007669"/>
    <property type="project" value="UniProtKB-KW"/>
</dbReference>
<dbReference type="GO" id="GO:0005886">
    <property type="term" value="C:plasma membrane"/>
    <property type="evidence" value="ECO:0007669"/>
    <property type="project" value="UniProtKB-SubCell"/>
</dbReference>
<dbReference type="SMR" id="F2D8Q1"/>
<reference evidence="11" key="1">
    <citation type="journal article" date="2011" name="Plant Physiol.">
        <title>Comprehensive sequence analysis of 24,783 barley full-length cDNAs derived from 12 clone libraries.</title>
        <authorList>
            <person name="Matsumoto T."/>
            <person name="Tanaka T."/>
            <person name="Sakai H."/>
            <person name="Amano N."/>
            <person name="Kanamori H."/>
            <person name="Kurita K."/>
            <person name="Kikuta A."/>
            <person name="Kamiya K."/>
            <person name="Yamamoto M."/>
            <person name="Ikawa H."/>
            <person name="Fujii N."/>
            <person name="Hori K."/>
            <person name="Itoh T."/>
            <person name="Sato K."/>
        </authorList>
    </citation>
    <scope>NUCLEOTIDE SEQUENCE</scope>
    <source>
        <tissue evidence="11">Shoot</tissue>
        <tissue evidence="12">Shoot and root</tissue>
    </source>
</reference>
<gene>
    <name evidence="13" type="primary">LOC123401879</name>
</gene>
<evidence type="ECO:0000256" key="7">
    <source>
        <dbReference type="ARBA" id="ARBA00023180"/>
    </source>
</evidence>
<dbReference type="RefSeq" id="XP_044951669.1">
    <property type="nucleotide sequence ID" value="XM_045095734.1"/>
</dbReference>
<accession>F2D8Q1</accession>
<keyword evidence="3" id="KW-0449">Lipoprotein</keyword>
<feature type="domain" description="X8" evidence="10">
    <location>
        <begin position="23"/>
        <end position="107"/>
    </location>
</feature>
<feature type="chain" id="PRO_5015090674" evidence="9">
    <location>
        <begin position="23"/>
        <end position="197"/>
    </location>
</feature>
<dbReference type="EnsemblPlants" id="HORVU.MOREX.r3.6HG0557280.1">
    <property type="protein sequence ID" value="HORVU.MOREX.r3.6HG0557280.1"/>
    <property type="gene ID" value="HORVU.MOREX.r3.6HG0557280"/>
</dbReference>
<dbReference type="eggNOG" id="ENOG502RYRZ">
    <property type="taxonomic scope" value="Eukaryota"/>
</dbReference>
<dbReference type="InterPro" id="IPR044788">
    <property type="entry name" value="X8_dom_prot"/>
</dbReference>
<keyword evidence="3" id="KW-0336">GPI-anchor</keyword>
<keyword evidence="2" id="KW-1003">Cell membrane</keyword>
<reference evidence="14" key="2">
    <citation type="journal article" date="2012" name="Nature">
        <title>A physical, genetic and functional sequence assembly of the barley genome.</title>
        <authorList>
            <consortium name="The International Barley Genome Sequencing Consortium"/>
            <person name="Mayer K.F."/>
            <person name="Waugh R."/>
            <person name="Brown J.W."/>
            <person name="Schulman A."/>
            <person name="Langridge P."/>
            <person name="Platzer M."/>
            <person name="Fincher G.B."/>
            <person name="Muehlbauer G.J."/>
            <person name="Sato K."/>
            <person name="Close T.J."/>
            <person name="Wise R.P."/>
            <person name="Stein N."/>
        </authorList>
    </citation>
    <scope>NUCLEOTIDE SEQUENCE [LARGE SCALE GENOMIC DNA]</scope>
    <source>
        <strain evidence="14">cv. Morex</strain>
    </source>
</reference>
<evidence type="ECO:0000313" key="13">
    <source>
        <dbReference type="EnsemblPlants" id="HORVU.MOREX.r3.6HG0557280.1"/>
    </source>
</evidence>
<dbReference type="FunFam" id="1.20.58.1040:FF:000001">
    <property type="entry name" value="Glucan endo-1,3-beta-glucosidase 4"/>
    <property type="match status" value="1"/>
</dbReference>
<dbReference type="AlphaFoldDB" id="F2D8Q1"/>
<dbReference type="Gramene" id="HORVU.MOREX.r3.6HG0557280.1">
    <property type="protein sequence ID" value="HORVU.MOREX.r3.6HG0557280.1"/>
    <property type="gene ID" value="HORVU.MOREX.r3.6HG0557280"/>
</dbReference>
<proteinExistence type="evidence at transcript level"/>
<dbReference type="Gramene" id="HORVU.MOREX.r2.6HG0462950.1">
    <property type="protein sequence ID" value="HORVU.MOREX.r2.6HG0462950.1"/>
    <property type="gene ID" value="HORVU.MOREX.r2.6HG0462950"/>
</dbReference>
<evidence type="ECO:0000256" key="5">
    <source>
        <dbReference type="ARBA" id="ARBA00023136"/>
    </source>
</evidence>
<dbReference type="EMBL" id="AK360263">
    <property type="protein sequence ID" value="BAJ91472.1"/>
    <property type="molecule type" value="mRNA"/>
</dbReference>
<evidence type="ECO:0000313" key="11">
    <source>
        <dbReference type="EMBL" id="BAJ91472.1"/>
    </source>
</evidence>
<comment type="subcellular location">
    <subcellularLocation>
        <location evidence="1">Cell membrane</location>
        <topology evidence="1">Lipid-anchor</topology>
        <topology evidence="1">GPI-anchor</topology>
    </subcellularLocation>
</comment>
<evidence type="ECO:0000256" key="2">
    <source>
        <dbReference type="ARBA" id="ARBA00022475"/>
    </source>
</evidence>
<reference evidence="13" key="4">
    <citation type="submission" date="2022-01" db="UniProtKB">
        <authorList>
            <consortium name="EnsemblPlants"/>
        </authorList>
    </citation>
    <scope>IDENTIFICATION</scope>
    <source>
        <strain evidence="13">subsp. vulgare</strain>
    </source>
</reference>
<name>F2D8Q1_HORVV</name>
<dbReference type="KEGG" id="hvg:123401879"/>